<protein>
    <recommendedName>
        <fullName evidence="5">RING-type domain-containing protein</fullName>
    </recommendedName>
</protein>
<sequence>MNNKKKSLPLEVIDLTSSFTLVDHCTLSDTIIDLASDESFDSSVKIINLTKNNPHVTTTSVNTDQTSNISSKKGKKKTSGNIGTCPICLEELGKNPLASTKCGHVFCLFCLEQSMALEKRCPTCRKVLRGKTAFHPLYLSSEN</sequence>
<evidence type="ECO:0000256" key="3">
    <source>
        <dbReference type="ARBA" id="ARBA00022833"/>
    </source>
</evidence>
<evidence type="ECO:0000256" key="4">
    <source>
        <dbReference type="PROSITE-ProRule" id="PRU00175"/>
    </source>
</evidence>
<dbReference type="PROSITE" id="PS00518">
    <property type="entry name" value="ZF_RING_1"/>
    <property type="match status" value="1"/>
</dbReference>
<dbReference type="AlphaFoldDB" id="A0AAU9UV97"/>
<feature type="domain" description="RING-type" evidence="5">
    <location>
        <begin position="85"/>
        <end position="125"/>
    </location>
</feature>
<dbReference type="InterPro" id="IPR017907">
    <property type="entry name" value="Znf_RING_CS"/>
</dbReference>
<evidence type="ECO:0000256" key="1">
    <source>
        <dbReference type="ARBA" id="ARBA00022723"/>
    </source>
</evidence>
<dbReference type="EMBL" id="CAKOGL010000025">
    <property type="protein sequence ID" value="CAH2102509.1"/>
    <property type="molecule type" value="Genomic_DNA"/>
</dbReference>
<name>A0AAU9UV97_EUPED</name>
<keyword evidence="1" id="KW-0479">Metal-binding</keyword>
<keyword evidence="2 4" id="KW-0863">Zinc-finger</keyword>
<proteinExistence type="predicted"/>
<keyword evidence="3" id="KW-0862">Zinc</keyword>
<dbReference type="SMART" id="SM00184">
    <property type="entry name" value="RING"/>
    <property type="match status" value="1"/>
</dbReference>
<comment type="caution">
    <text evidence="6">The sequence shown here is derived from an EMBL/GenBank/DDBJ whole genome shotgun (WGS) entry which is preliminary data.</text>
</comment>
<gene>
    <name evidence="6" type="ORF">EEDITHA_LOCUS17126</name>
</gene>
<dbReference type="SUPFAM" id="SSF57850">
    <property type="entry name" value="RING/U-box"/>
    <property type="match status" value="1"/>
</dbReference>
<accession>A0AAU9UV97</accession>
<dbReference type="PANTHER" id="PTHR23041">
    <property type="entry name" value="RING FINGER DOMAIN-CONTAINING"/>
    <property type="match status" value="1"/>
</dbReference>
<dbReference type="Proteomes" id="UP001153954">
    <property type="component" value="Unassembled WGS sequence"/>
</dbReference>
<evidence type="ECO:0000313" key="6">
    <source>
        <dbReference type="EMBL" id="CAH2102509.1"/>
    </source>
</evidence>
<keyword evidence="7" id="KW-1185">Reference proteome</keyword>
<dbReference type="PANTHER" id="PTHR23041:SF78">
    <property type="entry name" value="E3 UBIQUITIN-PROTEIN LIGASE RNF4"/>
    <property type="match status" value="1"/>
</dbReference>
<dbReference type="Pfam" id="PF13923">
    <property type="entry name" value="zf-C3HC4_2"/>
    <property type="match status" value="1"/>
</dbReference>
<organism evidence="6 7">
    <name type="scientific">Euphydryas editha</name>
    <name type="common">Edith's checkerspot</name>
    <dbReference type="NCBI Taxonomy" id="104508"/>
    <lineage>
        <taxon>Eukaryota</taxon>
        <taxon>Metazoa</taxon>
        <taxon>Ecdysozoa</taxon>
        <taxon>Arthropoda</taxon>
        <taxon>Hexapoda</taxon>
        <taxon>Insecta</taxon>
        <taxon>Pterygota</taxon>
        <taxon>Neoptera</taxon>
        <taxon>Endopterygota</taxon>
        <taxon>Lepidoptera</taxon>
        <taxon>Glossata</taxon>
        <taxon>Ditrysia</taxon>
        <taxon>Papilionoidea</taxon>
        <taxon>Nymphalidae</taxon>
        <taxon>Nymphalinae</taxon>
        <taxon>Euphydryas</taxon>
    </lineage>
</organism>
<dbReference type="GO" id="GO:0008270">
    <property type="term" value="F:zinc ion binding"/>
    <property type="evidence" value="ECO:0007669"/>
    <property type="project" value="UniProtKB-KW"/>
</dbReference>
<dbReference type="InterPro" id="IPR013083">
    <property type="entry name" value="Znf_RING/FYVE/PHD"/>
</dbReference>
<evidence type="ECO:0000256" key="2">
    <source>
        <dbReference type="ARBA" id="ARBA00022771"/>
    </source>
</evidence>
<dbReference type="InterPro" id="IPR047134">
    <property type="entry name" value="RNF4"/>
</dbReference>
<dbReference type="InterPro" id="IPR001841">
    <property type="entry name" value="Znf_RING"/>
</dbReference>
<dbReference type="PROSITE" id="PS50089">
    <property type="entry name" value="ZF_RING_2"/>
    <property type="match status" value="1"/>
</dbReference>
<evidence type="ECO:0000259" key="5">
    <source>
        <dbReference type="PROSITE" id="PS50089"/>
    </source>
</evidence>
<dbReference type="Gene3D" id="3.30.40.10">
    <property type="entry name" value="Zinc/RING finger domain, C3HC4 (zinc finger)"/>
    <property type="match status" value="1"/>
</dbReference>
<evidence type="ECO:0000313" key="7">
    <source>
        <dbReference type="Proteomes" id="UP001153954"/>
    </source>
</evidence>
<reference evidence="6" key="1">
    <citation type="submission" date="2022-03" db="EMBL/GenBank/DDBJ databases">
        <authorList>
            <person name="Tunstrom K."/>
        </authorList>
    </citation>
    <scope>NUCLEOTIDE SEQUENCE</scope>
</reference>